<dbReference type="AlphaFoldDB" id="A0A0E2CYH3"/>
<sequence length="46" mass="5642">MEVKFFKIVQTINKKPIRILNYKFSIYSLVFRAKQIHPELENRFVN</sequence>
<evidence type="ECO:0000313" key="2">
    <source>
        <dbReference type="Proteomes" id="UP000001340"/>
    </source>
</evidence>
<accession>A0A0E2CYH3</accession>
<dbReference type="Proteomes" id="UP000001340">
    <property type="component" value="Unassembled WGS sequence"/>
</dbReference>
<organism evidence="1 2">
    <name type="scientific">Leptospira interrogans str. UI 12758</name>
    <dbReference type="NCBI Taxonomy" id="1049938"/>
    <lineage>
        <taxon>Bacteria</taxon>
        <taxon>Pseudomonadati</taxon>
        <taxon>Spirochaetota</taxon>
        <taxon>Spirochaetia</taxon>
        <taxon>Leptospirales</taxon>
        <taxon>Leptospiraceae</taxon>
        <taxon>Leptospira</taxon>
    </lineage>
</organism>
<protein>
    <submittedName>
        <fullName evidence="1">Uncharacterized protein</fullName>
    </submittedName>
</protein>
<proteinExistence type="predicted"/>
<name>A0A0E2CYH3_LEPIR</name>
<evidence type="ECO:0000313" key="1">
    <source>
        <dbReference type="EMBL" id="EKR52631.1"/>
    </source>
</evidence>
<reference evidence="1 2" key="1">
    <citation type="submission" date="2012-10" db="EMBL/GenBank/DDBJ databases">
        <authorList>
            <person name="Harkins D.M."/>
            <person name="Durkin A.S."/>
            <person name="Brinkac L.M."/>
            <person name="Haft D.H."/>
            <person name="Selengut J.D."/>
            <person name="Sanka R."/>
            <person name="DePew J."/>
            <person name="Purushe J."/>
            <person name="Chanthongthip A."/>
            <person name="Lattana O."/>
            <person name="Phetsouvanh R."/>
            <person name="Newton P.N."/>
            <person name="Vinetz J.M."/>
            <person name="Sutton G.G."/>
            <person name="Nierman W.C."/>
            <person name="Fouts D.E."/>
        </authorList>
    </citation>
    <scope>NUCLEOTIDE SEQUENCE [LARGE SCALE GENOMIC DNA]</scope>
    <source>
        <strain evidence="1 2">UI 12758</strain>
    </source>
</reference>
<gene>
    <name evidence="1" type="ORF">LEP1GSC105_0928</name>
</gene>
<comment type="caution">
    <text evidence="1">The sequence shown here is derived from an EMBL/GenBank/DDBJ whole genome shotgun (WGS) entry which is preliminary data.</text>
</comment>
<dbReference type="EMBL" id="AHNR02000078">
    <property type="protein sequence ID" value="EKR52631.1"/>
    <property type="molecule type" value="Genomic_DNA"/>
</dbReference>